<keyword evidence="1" id="KW-0472">Membrane</keyword>
<protein>
    <submittedName>
        <fullName evidence="2">Uncharacterized protein</fullName>
    </submittedName>
</protein>
<proteinExistence type="predicted"/>
<evidence type="ECO:0000313" key="2">
    <source>
        <dbReference type="EMBL" id="CAJ0891396.1"/>
    </source>
</evidence>
<dbReference type="AlphaFoldDB" id="A0AA48M6H0"/>
<dbReference type="EMBL" id="OY288114">
    <property type="protein sequence ID" value="CAJ0891396.1"/>
    <property type="molecule type" value="Genomic_DNA"/>
</dbReference>
<accession>A0AA48M6H0</accession>
<organism evidence="2">
    <name type="scientific">freshwater sediment metagenome</name>
    <dbReference type="NCBI Taxonomy" id="556182"/>
    <lineage>
        <taxon>unclassified sequences</taxon>
        <taxon>metagenomes</taxon>
        <taxon>ecological metagenomes</taxon>
    </lineage>
</organism>
<sequence>MKDIEAVTLANDAIRKEIKLSVERHSAELVGAEICRTIEKIPEQERAKIVMSLLESEEKIRQARIDSENRSQAAHLEIEQKAADAAMDKDRLRTQVITNTRFILFLLTFPIIVFTGLTAFEHYGMACIMLFAWCGMATAIYFSKADALGELISKFTEPR</sequence>
<feature type="transmembrane region" description="Helical" evidence="1">
    <location>
        <begin position="123"/>
        <end position="142"/>
    </location>
</feature>
<feature type="transmembrane region" description="Helical" evidence="1">
    <location>
        <begin position="96"/>
        <end position="117"/>
    </location>
</feature>
<reference evidence="2" key="1">
    <citation type="submission" date="2023-07" db="EMBL/GenBank/DDBJ databases">
        <authorList>
            <person name="Pelsma A.J. K."/>
        </authorList>
    </citation>
    <scope>NUCLEOTIDE SEQUENCE</scope>
</reference>
<keyword evidence="1" id="KW-0812">Transmembrane</keyword>
<evidence type="ECO:0000256" key="1">
    <source>
        <dbReference type="SAM" id="Phobius"/>
    </source>
</evidence>
<keyword evidence="1" id="KW-1133">Transmembrane helix</keyword>
<name>A0AA48M6H0_9ZZZZ</name>
<gene>
    <name evidence="2" type="ORF">AMST5_04130</name>
</gene>